<proteinExistence type="predicted"/>
<organism evidence="2 3">
    <name type="scientific">Aureococcus anophagefferens</name>
    <name type="common">Harmful bloom alga</name>
    <dbReference type="NCBI Taxonomy" id="44056"/>
    <lineage>
        <taxon>Eukaryota</taxon>
        <taxon>Sar</taxon>
        <taxon>Stramenopiles</taxon>
        <taxon>Ochrophyta</taxon>
        <taxon>Pelagophyceae</taxon>
        <taxon>Pelagomonadales</taxon>
        <taxon>Pelagomonadaceae</taxon>
        <taxon>Aureococcus</taxon>
    </lineage>
</organism>
<feature type="non-terminal residue" evidence="2">
    <location>
        <position position="733"/>
    </location>
</feature>
<feature type="region of interest" description="Disordered" evidence="1">
    <location>
        <begin position="1"/>
        <end position="41"/>
    </location>
</feature>
<dbReference type="EMBL" id="JBBJCI010000113">
    <property type="protein sequence ID" value="KAK7248285.1"/>
    <property type="molecule type" value="Genomic_DNA"/>
</dbReference>
<gene>
    <name evidence="2" type="ORF">SO694_0034701</name>
</gene>
<sequence>MRHGGGAAIQRGASKPAVTEHSTCKGAASRAATPGPQGRRRSDYSLVQIDVATGALEALYDLTYVDGKANAVGLFYDLDDELYVPMGVMDERLCRFDATHYVCFEGDLVYPTANAGALVGANFYYSKNPGDGEASFYWVEDVRSDYPVFHNDDAGFVVSDALFTGKVLDVAPIDEVEYGGVVVDDGAEARYLVGVGQAYEVVVVRLADDGAPDAYAVLGGDVVTGLDDATAETSVGAVWTYYDAADDGAIVLVASSNDGFGVFRLDTPFAVPDACWNSGDDVDDHVACADSGASGYAPVAIAYVVAADAAASNDGMNCPVADLSTAPPSAAPTESCATRKTAVCWADGGVAPFGCDDFAPVQILRAEGDDAYSAMRFDLASGTYGFLFALDYFDGDAVNGAGLLEIGGAAYAMAAFDDRLCRFDGDGSLCFDGALAYDYPNVAAVVGTTYYYSKSPGKNDKSFYFVENVHTDDPVFVDDAAFVVSPDLFSSSLGDVVPVVERDGAASVVDDGEDYRTYLVGLGRAFEVVVVRLDADGRYPEAYAVLASAVDWGAYNATLPDDSAFGAGFGYELDTGENQVFFANNDGFGIFEVELPLAVPSTCWNAGSSTAFHALCSATAAVTRRTDAAAVASNDGFNCAGDGGSPIDTMPPTVAPTLPCAEDPGRGTCWADASVAPWDCGAYPYPVQVLRLWDDAAGAYEDDYAVASVNIWQGTFDVLYHMTYASRVNAVDL</sequence>
<comment type="caution">
    <text evidence="2">The sequence shown here is derived from an EMBL/GenBank/DDBJ whole genome shotgun (WGS) entry which is preliminary data.</text>
</comment>
<accession>A0ABR1G4V8</accession>
<evidence type="ECO:0000313" key="3">
    <source>
        <dbReference type="Proteomes" id="UP001363151"/>
    </source>
</evidence>
<protein>
    <recommendedName>
        <fullName evidence="4">Phytase-like domain-containing protein</fullName>
    </recommendedName>
</protein>
<reference evidence="2 3" key="1">
    <citation type="submission" date="2024-03" db="EMBL/GenBank/DDBJ databases">
        <title>Aureococcus anophagefferens CCMP1851 and Kratosvirus quantuckense: Draft genome of a second virus-susceptible host strain in the model system.</title>
        <authorList>
            <person name="Chase E."/>
            <person name="Truchon A.R."/>
            <person name="Schepens W."/>
            <person name="Wilhelm S.W."/>
        </authorList>
    </citation>
    <scope>NUCLEOTIDE SEQUENCE [LARGE SCALE GENOMIC DNA]</scope>
    <source>
        <strain evidence="2 3">CCMP1851</strain>
    </source>
</reference>
<evidence type="ECO:0008006" key="4">
    <source>
        <dbReference type="Google" id="ProtNLM"/>
    </source>
</evidence>
<dbReference type="Proteomes" id="UP001363151">
    <property type="component" value="Unassembled WGS sequence"/>
</dbReference>
<name>A0ABR1G4V8_AURAN</name>
<keyword evidence="3" id="KW-1185">Reference proteome</keyword>
<evidence type="ECO:0000256" key="1">
    <source>
        <dbReference type="SAM" id="MobiDB-lite"/>
    </source>
</evidence>
<evidence type="ECO:0000313" key="2">
    <source>
        <dbReference type="EMBL" id="KAK7248285.1"/>
    </source>
</evidence>